<reference evidence="2 3" key="1">
    <citation type="journal article" date="2019" name="Emerg. Microbes Infect.">
        <title>Comprehensive subspecies identification of 175 nontuberculous mycobacteria species based on 7547 genomic profiles.</title>
        <authorList>
            <person name="Matsumoto Y."/>
            <person name="Kinjo T."/>
            <person name="Motooka D."/>
            <person name="Nabeya D."/>
            <person name="Jung N."/>
            <person name="Uechi K."/>
            <person name="Horii T."/>
            <person name="Iida T."/>
            <person name="Fujita J."/>
            <person name="Nakamura S."/>
        </authorList>
    </citation>
    <scope>NUCLEOTIDE SEQUENCE [LARGE SCALE GENOMIC DNA]</scope>
    <source>
        <strain evidence="2 3">JCM 18538</strain>
    </source>
</reference>
<keyword evidence="1" id="KW-1133">Transmembrane helix</keyword>
<organism evidence="2 3">
    <name type="scientific">Mycolicibacterium arabiense</name>
    <dbReference type="NCBI Taxonomy" id="1286181"/>
    <lineage>
        <taxon>Bacteria</taxon>
        <taxon>Bacillati</taxon>
        <taxon>Actinomycetota</taxon>
        <taxon>Actinomycetes</taxon>
        <taxon>Mycobacteriales</taxon>
        <taxon>Mycobacteriaceae</taxon>
        <taxon>Mycolicibacterium</taxon>
    </lineage>
</organism>
<proteinExistence type="predicted"/>
<evidence type="ECO:0000313" key="3">
    <source>
        <dbReference type="Proteomes" id="UP000467428"/>
    </source>
</evidence>
<dbReference type="AlphaFoldDB" id="A0A7I7S4H5"/>
<evidence type="ECO:0000256" key="1">
    <source>
        <dbReference type="SAM" id="Phobius"/>
    </source>
</evidence>
<dbReference type="Proteomes" id="UP000467428">
    <property type="component" value="Chromosome"/>
</dbReference>
<feature type="transmembrane region" description="Helical" evidence="1">
    <location>
        <begin position="217"/>
        <end position="238"/>
    </location>
</feature>
<protein>
    <recommendedName>
        <fullName evidence="4">O-antigen polymerase</fullName>
    </recommendedName>
</protein>
<keyword evidence="1" id="KW-0472">Membrane</keyword>
<dbReference type="KEGG" id="marz:MARA_48280"/>
<gene>
    <name evidence="2" type="ORF">MARA_48280</name>
</gene>
<feature type="transmembrane region" description="Helical" evidence="1">
    <location>
        <begin position="116"/>
        <end position="133"/>
    </location>
</feature>
<accession>A0A7I7S4H5</accession>
<feature type="transmembrane region" description="Helical" evidence="1">
    <location>
        <begin position="339"/>
        <end position="358"/>
    </location>
</feature>
<feature type="transmembrane region" description="Helical" evidence="1">
    <location>
        <begin position="63"/>
        <end position="86"/>
    </location>
</feature>
<feature type="transmembrane region" description="Helical" evidence="1">
    <location>
        <begin position="145"/>
        <end position="165"/>
    </location>
</feature>
<dbReference type="RefSeq" id="WP_235887280.1">
    <property type="nucleotide sequence ID" value="NZ_AP022593.1"/>
</dbReference>
<feature type="transmembrane region" description="Helical" evidence="1">
    <location>
        <begin position="172"/>
        <end position="187"/>
    </location>
</feature>
<geneLocation type="plasmid" evidence="3">
    <name>pjcm18538 dna</name>
</geneLocation>
<evidence type="ECO:0000313" key="2">
    <source>
        <dbReference type="EMBL" id="BBY51360.1"/>
    </source>
</evidence>
<name>A0A7I7S4H5_9MYCO</name>
<keyword evidence="3" id="KW-1185">Reference proteome</keyword>
<feature type="transmembrane region" description="Helical" evidence="1">
    <location>
        <begin position="34"/>
        <end position="56"/>
    </location>
</feature>
<sequence length="414" mass="44658">MRYEDVTEVRPQARTALAGQVAIFVVGAKSAVQIANVTATVLSVVCLLLVPGFVLIRHRTVDVVPLGLAALGWAAYIASCLVNGVSLLWPNAVAPAAFSLYFIGLTVLTGRSVESIATVLAGIGLGTVVFFLTEGIELTSTGNFLHFWKYGVAHGVTVVFLYAMIRMDLPRLVVPAALAIVGVASLALNFRSHALVCLIAAAILFARYVLGDRIGRVWQFVGVGAFGMLFAFLMPIAARWGMFGAALERKTLEQDATHLPLLLAGRTEPPMTLTAIADRPLLGWGSGTNLTPEVYTRAEHLAIAMGFDPTFPFDLYWRLPATDYSAMHSILLGSWAEGGILAALLPAWLLVACVVVVWRNVEFGRWSALALTVALQCIWDLLFSPWTYNTIAEYACVALLFCANMTRRPTAVTG</sequence>
<feature type="transmembrane region" description="Helical" evidence="1">
    <location>
        <begin position="92"/>
        <end position="109"/>
    </location>
</feature>
<keyword evidence="1" id="KW-0812">Transmembrane</keyword>
<feature type="transmembrane region" description="Helical" evidence="1">
    <location>
        <begin position="193"/>
        <end position="210"/>
    </location>
</feature>
<evidence type="ECO:0008006" key="4">
    <source>
        <dbReference type="Google" id="ProtNLM"/>
    </source>
</evidence>
<dbReference type="EMBL" id="AP022593">
    <property type="protein sequence ID" value="BBY51360.1"/>
    <property type="molecule type" value="Genomic_DNA"/>
</dbReference>